<dbReference type="EMBL" id="VIKR01000006">
    <property type="protein sequence ID" value="TQV71681.1"/>
    <property type="molecule type" value="Genomic_DNA"/>
</dbReference>
<evidence type="ECO:0000256" key="3">
    <source>
        <dbReference type="SAM" id="MobiDB-lite"/>
    </source>
</evidence>
<evidence type="ECO:0000313" key="5">
    <source>
        <dbReference type="EMBL" id="TQV71666.1"/>
    </source>
</evidence>
<keyword evidence="7" id="KW-1185">Reference proteome</keyword>
<feature type="region of interest" description="Disordered" evidence="3">
    <location>
        <begin position="1"/>
        <end position="20"/>
    </location>
</feature>
<feature type="DNA-binding region" description="H-T-H motif" evidence="2">
    <location>
        <begin position="44"/>
        <end position="63"/>
    </location>
</feature>
<keyword evidence="1 2" id="KW-0238">DNA-binding</keyword>
<sequence>MTVSEVTKRPGRPSLSEHQKQQIRDDIINIARDLFVNHGYENTSMRKIAAQAGFAPTKIYYYFENKKEILRYFWEDISQALWNHCEPSEDVLAKPPIEILRHLMHKSVEYWLQNPKSFQLGIATQDHEAESKDNFNIYESSGTGKYIELLYDCVQRCIDRGDFRVTNKQIAAQVITLSIYGIYGSFYGLPMVRWEDKDELINTAIDNTLRGLQN</sequence>
<dbReference type="PROSITE" id="PS50977">
    <property type="entry name" value="HTH_TETR_2"/>
    <property type="match status" value="1"/>
</dbReference>
<dbReference type="PANTHER" id="PTHR30055">
    <property type="entry name" value="HTH-TYPE TRANSCRIPTIONAL REGULATOR RUTR"/>
    <property type="match status" value="1"/>
</dbReference>
<dbReference type="InterPro" id="IPR036271">
    <property type="entry name" value="Tet_transcr_reg_TetR-rel_C_sf"/>
</dbReference>
<evidence type="ECO:0000313" key="7">
    <source>
        <dbReference type="Proteomes" id="UP000317839"/>
    </source>
</evidence>
<dbReference type="EMBL" id="VIKR01000006">
    <property type="protein sequence ID" value="TQV71666.1"/>
    <property type="molecule type" value="Genomic_DNA"/>
</dbReference>
<dbReference type="OrthoDB" id="5705802at2"/>
<feature type="domain" description="HTH tetR-type" evidence="4">
    <location>
        <begin position="21"/>
        <end position="81"/>
    </location>
</feature>
<dbReference type="InterPro" id="IPR009057">
    <property type="entry name" value="Homeodomain-like_sf"/>
</dbReference>
<dbReference type="Pfam" id="PF00440">
    <property type="entry name" value="TetR_N"/>
    <property type="match status" value="1"/>
</dbReference>
<dbReference type="GO" id="GO:0000976">
    <property type="term" value="F:transcription cis-regulatory region binding"/>
    <property type="evidence" value="ECO:0007669"/>
    <property type="project" value="TreeGrafter"/>
</dbReference>
<evidence type="ECO:0000259" key="4">
    <source>
        <dbReference type="PROSITE" id="PS50977"/>
    </source>
</evidence>
<dbReference type="Gene3D" id="1.10.357.10">
    <property type="entry name" value="Tetracycline Repressor, domain 2"/>
    <property type="match status" value="1"/>
</dbReference>
<accession>A0A545T379</accession>
<dbReference type="PRINTS" id="PR00455">
    <property type="entry name" value="HTHTETR"/>
</dbReference>
<evidence type="ECO:0000313" key="6">
    <source>
        <dbReference type="EMBL" id="TQV71681.1"/>
    </source>
</evidence>
<dbReference type="AlphaFoldDB" id="A0A545T379"/>
<protein>
    <submittedName>
        <fullName evidence="6">TetR/AcrR family transcriptional regulator</fullName>
    </submittedName>
</protein>
<dbReference type="InterPro" id="IPR001647">
    <property type="entry name" value="HTH_TetR"/>
</dbReference>
<organism evidence="6 7">
    <name type="scientific">Aliikangiella marina</name>
    <dbReference type="NCBI Taxonomy" id="1712262"/>
    <lineage>
        <taxon>Bacteria</taxon>
        <taxon>Pseudomonadati</taxon>
        <taxon>Pseudomonadota</taxon>
        <taxon>Gammaproteobacteria</taxon>
        <taxon>Oceanospirillales</taxon>
        <taxon>Pleioneaceae</taxon>
        <taxon>Aliikangiella</taxon>
    </lineage>
</organism>
<evidence type="ECO:0000256" key="2">
    <source>
        <dbReference type="PROSITE-ProRule" id="PRU00335"/>
    </source>
</evidence>
<dbReference type="GO" id="GO:0003700">
    <property type="term" value="F:DNA-binding transcription factor activity"/>
    <property type="evidence" value="ECO:0007669"/>
    <property type="project" value="TreeGrafter"/>
</dbReference>
<dbReference type="PANTHER" id="PTHR30055:SF212">
    <property type="entry name" value="TETR-FAMILY FAMILY TRANSCRIPTIONAL REGULATOR"/>
    <property type="match status" value="1"/>
</dbReference>
<name>A0A545T379_9GAMM</name>
<dbReference type="SUPFAM" id="SSF48498">
    <property type="entry name" value="Tetracyclin repressor-like, C-terminal domain"/>
    <property type="match status" value="1"/>
</dbReference>
<evidence type="ECO:0000256" key="1">
    <source>
        <dbReference type="ARBA" id="ARBA00023125"/>
    </source>
</evidence>
<proteinExistence type="predicted"/>
<comment type="caution">
    <text evidence="6">The sequence shown here is derived from an EMBL/GenBank/DDBJ whole genome shotgun (WGS) entry which is preliminary data.</text>
</comment>
<gene>
    <name evidence="5" type="ORF">FLL45_21190</name>
    <name evidence="6" type="ORF">FLL45_21270</name>
</gene>
<dbReference type="Proteomes" id="UP000317839">
    <property type="component" value="Unassembled WGS sequence"/>
</dbReference>
<dbReference type="SUPFAM" id="SSF46689">
    <property type="entry name" value="Homeodomain-like"/>
    <property type="match status" value="1"/>
</dbReference>
<reference evidence="6 7" key="1">
    <citation type="submission" date="2019-06" db="EMBL/GenBank/DDBJ databases">
        <title>Draft genome of Aliikangiella marina GYP-15.</title>
        <authorList>
            <person name="Wang G."/>
        </authorList>
    </citation>
    <scope>NUCLEOTIDE SEQUENCE [LARGE SCALE GENOMIC DNA]</scope>
    <source>
        <strain evidence="6 7">GYP-15</strain>
    </source>
</reference>
<dbReference type="InterPro" id="IPR050109">
    <property type="entry name" value="HTH-type_TetR-like_transc_reg"/>
</dbReference>